<dbReference type="Gene3D" id="1.10.4080.10">
    <property type="entry name" value="ADP-ribosylation/Crystallin J1"/>
    <property type="match status" value="1"/>
</dbReference>
<dbReference type="Proteomes" id="UP000829817">
    <property type="component" value="Chromosome"/>
</dbReference>
<dbReference type="PANTHER" id="PTHR16222">
    <property type="entry name" value="ADP-RIBOSYLGLYCOHYDROLASE"/>
    <property type="match status" value="1"/>
</dbReference>
<dbReference type="PANTHER" id="PTHR16222:SF12">
    <property type="entry name" value="ADP-RIBOSYLGLYCOHYDROLASE-RELATED"/>
    <property type="match status" value="1"/>
</dbReference>
<dbReference type="SUPFAM" id="SSF101478">
    <property type="entry name" value="ADP-ribosylglycohydrolase"/>
    <property type="match status" value="1"/>
</dbReference>
<dbReference type="InterPro" id="IPR005502">
    <property type="entry name" value="Ribosyl_crysJ1"/>
</dbReference>
<accession>A0ABY4DVF8</accession>
<evidence type="ECO:0000313" key="2">
    <source>
        <dbReference type="Proteomes" id="UP000829817"/>
    </source>
</evidence>
<gene>
    <name evidence="1" type="ORF">LVJ83_04090</name>
</gene>
<proteinExistence type="predicted"/>
<name>A0ABY4DVF8_9NEIS</name>
<dbReference type="Pfam" id="PF03747">
    <property type="entry name" value="ADP_ribosyl_GH"/>
    <property type="match status" value="1"/>
</dbReference>
<organism evidence="1 2">
    <name type="scientific">Uruburuella testudinis</name>
    <dbReference type="NCBI Taxonomy" id="1282863"/>
    <lineage>
        <taxon>Bacteria</taxon>
        <taxon>Pseudomonadati</taxon>
        <taxon>Pseudomonadota</taxon>
        <taxon>Betaproteobacteria</taxon>
        <taxon>Neisseriales</taxon>
        <taxon>Neisseriaceae</taxon>
        <taxon>Uruburuella</taxon>
    </lineage>
</organism>
<dbReference type="InterPro" id="IPR036705">
    <property type="entry name" value="Ribosyl_crysJ1_sf"/>
</dbReference>
<reference evidence="1 2" key="1">
    <citation type="journal article" date="2022" name="Res Sq">
        <title>Evolution of multicellular longitudinally dividing oral cavity symbionts (Neisseriaceae).</title>
        <authorList>
            <person name="Nyongesa S."/>
            <person name="Weber P."/>
            <person name="Bernet E."/>
            <person name="Pullido F."/>
            <person name="Nieckarz M."/>
            <person name="Delaby M."/>
            <person name="Nieves C."/>
            <person name="Viehboeck T."/>
            <person name="Krause N."/>
            <person name="Rivera-Millot A."/>
            <person name="Nakamura A."/>
            <person name="Vischer N."/>
            <person name="VanNieuwenhze M."/>
            <person name="Brun Y."/>
            <person name="Cava F."/>
            <person name="Bulgheresi S."/>
            <person name="Veyrier F."/>
        </authorList>
    </citation>
    <scope>NUCLEOTIDE SEQUENCE [LARGE SCALE GENOMIC DNA]</scope>
    <source>
        <strain evidence="1 2">CCUG 63373m</strain>
    </source>
</reference>
<dbReference type="RefSeq" id="WP_244786571.1">
    <property type="nucleotide sequence ID" value="NZ_CP091508.1"/>
</dbReference>
<dbReference type="InterPro" id="IPR050792">
    <property type="entry name" value="ADP-ribosylglycohydrolase"/>
</dbReference>
<sequence length="187" mass="20150">MAAYNSFGNGAAIRTSPLSRAAESLQQALDLAEASAAITHNHPEGIKGAQAVAAAVFWAREGRSKDFIRQQIAQRFGYSFARSCDDIREVYEFNETCQETVPEALTAFFESRDFEHALRLAVSLGGDSDTLAAVTCSVAEAYYGVPDDIAERTHAFLPDDIAATLAAFTARCCRQTPAQTSTISSTI</sequence>
<protein>
    <submittedName>
        <fullName evidence="1">ADP-ribosylglycohydrolase family protein</fullName>
    </submittedName>
</protein>
<keyword evidence="2" id="KW-1185">Reference proteome</keyword>
<dbReference type="EMBL" id="CP091508">
    <property type="protein sequence ID" value="UOO82650.1"/>
    <property type="molecule type" value="Genomic_DNA"/>
</dbReference>
<evidence type="ECO:0000313" key="1">
    <source>
        <dbReference type="EMBL" id="UOO82650.1"/>
    </source>
</evidence>